<dbReference type="AlphaFoldDB" id="A0A1E1W8R1"/>
<reference evidence="1" key="1">
    <citation type="submission" date="2015-09" db="EMBL/GenBank/DDBJ databases">
        <title>De novo assembly of Pectinophora gossypiella (Pink Bollworm) gut transcriptome.</title>
        <authorList>
            <person name="Tassone E.E."/>
        </authorList>
    </citation>
    <scope>NUCLEOTIDE SEQUENCE</scope>
</reference>
<protein>
    <submittedName>
        <fullName evidence="1">Uncharacterized protein</fullName>
    </submittedName>
</protein>
<gene>
    <name evidence="1" type="ORF">g.18606</name>
</gene>
<organism evidence="1">
    <name type="scientific">Pectinophora gossypiella</name>
    <name type="common">Cotton pink bollworm</name>
    <name type="synonym">Depressaria gossypiella</name>
    <dbReference type="NCBI Taxonomy" id="13191"/>
    <lineage>
        <taxon>Eukaryota</taxon>
        <taxon>Metazoa</taxon>
        <taxon>Ecdysozoa</taxon>
        <taxon>Arthropoda</taxon>
        <taxon>Hexapoda</taxon>
        <taxon>Insecta</taxon>
        <taxon>Pterygota</taxon>
        <taxon>Neoptera</taxon>
        <taxon>Endopterygota</taxon>
        <taxon>Lepidoptera</taxon>
        <taxon>Glossata</taxon>
        <taxon>Ditrysia</taxon>
        <taxon>Gelechioidea</taxon>
        <taxon>Gelechiidae</taxon>
        <taxon>Apatetrinae</taxon>
        <taxon>Pectinophora</taxon>
    </lineage>
</organism>
<dbReference type="EMBL" id="GDQN01007700">
    <property type="protein sequence ID" value="JAT83354.1"/>
    <property type="molecule type" value="Transcribed_RNA"/>
</dbReference>
<dbReference type="OrthoDB" id="5337378at2759"/>
<name>A0A1E1W8R1_PECGO</name>
<feature type="non-terminal residue" evidence="1">
    <location>
        <position position="1"/>
    </location>
</feature>
<sequence length="121" mass="13725">PDPTQRPSAVRLRRHPLLHPCGNKSKSQLLRELAATNMKNELLARKLQEAARCIKSLTPNLSVGQESAKFRTRSAKRLQPDSLRTRSGKPRVDAQLADMIQSVTSPIRIPIDRRNRRTKKV</sequence>
<accession>A0A1E1W8R1</accession>
<proteinExistence type="predicted"/>
<evidence type="ECO:0000313" key="1">
    <source>
        <dbReference type="EMBL" id="JAT83354.1"/>
    </source>
</evidence>